<name>B8ESX1_METSB</name>
<sequence>MSSQREEMEKYQLGQLFDALANNIPGGHLHESAAAELARREFVAREEVDAAQMAAAQAQIDASEYAKQSVDAMRKTVLWTAVAAVFTALSAIATLITDFHR</sequence>
<dbReference type="AlphaFoldDB" id="B8ESX1"/>
<reference evidence="2 3" key="1">
    <citation type="journal article" date="2010" name="J. Bacteriol.">
        <title>Complete genome sequence of the aerobic facultative methanotroph Methylocella silvestris BL2.</title>
        <authorList>
            <person name="Chen Y."/>
            <person name="Crombie A."/>
            <person name="Rahman M.T."/>
            <person name="Dedysh S.N."/>
            <person name="Liesack W."/>
            <person name="Stott M.B."/>
            <person name="Alam M."/>
            <person name="Theisen A.R."/>
            <person name="Murrell J.C."/>
            <person name="Dunfield P.F."/>
        </authorList>
    </citation>
    <scope>NUCLEOTIDE SEQUENCE [LARGE SCALE GENOMIC DNA]</scope>
    <source>
        <strain evidence="3">DSM 15510 / CIP 108128 / LMG 27833 / NCIMB 13906 / BL2</strain>
    </source>
</reference>
<dbReference type="KEGG" id="msl:Msil_2171"/>
<keyword evidence="1" id="KW-0812">Transmembrane</keyword>
<organism evidence="2 3">
    <name type="scientific">Methylocella silvestris (strain DSM 15510 / CIP 108128 / LMG 27833 / NCIMB 13906 / BL2)</name>
    <dbReference type="NCBI Taxonomy" id="395965"/>
    <lineage>
        <taxon>Bacteria</taxon>
        <taxon>Pseudomonadati</taxon>
        <taxon>Pseudomonadota</taxon>
        <taxon>Alphaproteobacteria</taxon>
        <taxon>Hyphomicrobiales</taxon>
        <taxon>Beijerinckiaceae</taxon>
        <taxon>Methylocella</taxon>
    </lineage>
</organism>
<keyword evidence="1" id="KW-0472">Membrane</keyword>
<dbReference type="EMBL" id="CP001280">
    <property type="protein sequence ID" value="ACK51109.1"/>
    <property type="molecule type" value="Genomic_DNA"/>
</dbReference>
<keyword evidence="1" id="KW-1133">Transmembrane helix</keyword>
<dbReference type="RefSeq" id="WP_012591178.1">
    <property type="nucleotide sequence ID" value="NC_011666.1"/>
</dbReference>
<evidence type="ECO:0000313" key="2">
    <source>
        <dbReference type="EMBL" id="ACK51109.1"/>
    </source>
</evidence>
<feature type="transmembrane region" description="Helical" evidence="1">
    <location>
        <begin position="77"/>
        <end position="96"/>
    </location>
</feature>
<evidence type="ECO:0000313" key="3">
    <source>
        <dbReference type="Proteomes" id="UP000002257"/>
    </source>
</evidence>
<gene>
    <name evidence="2" type="ordered locus">Msil_2171</name>
</gene>
<evidence type="ECO:0008006" key="4">
    <source>
        <dbReference type="Google" id="ProtNLM"/>
    </source>
</evidence>
<dbReference type="STRING" id="395965.Msil_2171"/>
<keyword evidence="3" id="KW-1185">Reference proteome</keyword>
<dbReference type="Proteomes" id="UP000002257">
    <property type="component" value="Chromosome"/>
</dbReference>
<accession>B8ESX1</accession>
<evidence type="ECO:0000256" key="1">
    <source>
        <dbReference type="SAM" id="Phobius"/>
    </source>
</evidence>
<protein>
    <recommendedName>
        <fullName evidence="4">Transmembrane protein</fullName>
    </recommendedName>
</protein>
<proteinExistence type="predicted"/>
<dbReference type="HOGENOM" id="CLU_2288249_0_0_5"/>